<organism evidence="1 2">
    <name type="scientific">Tigheibacillus halophilus</name>
    <dbReference type="NCBI Taxonomy" id="361280"/>
    <lineage>
        <taxon>Bacteria</taxon>
        <taxon>Bacillati</taxon>
        <taxon>Bacillota</taxon>
        <taxon>Bacilli</taxon>
        <taxon>Bacillales</taxon>
        <taxon>Bacillaceae</taxon>
        <taxon>Tigheibacillus</taxon>
    </lineage>
</organism>
<comment type="caution">
    <text evidence="1">The sequence shown here is derived from an EMBL/GenBank/DDBJ whole genome shotgun (WGS) entry which is preliminary data.</text>
</comment>
<evidence type="ECO:0000313" key="2">
    <source>
        <dbReference type="Proteomes" id="UP001281447"/>
    </source>
</evidence>
<protein>
    <submittedName>
        <fullName evidence="1">Uncharacterized protein</fullName>
    </submittedName>
</protein>
<reference evidence="1 2" key="1">
    <citation type="submission" date="2023-10" db="EMBL/GenBank/DDBJ databases">
        <title>Virgibacillus halophilus 5B73C genome.</title>
        <authorList>
            <person name="Miliotis G."/>
            <person name="Sengupta P."/>
            <person name="Hameed A."/>
            <person name="Chuvochina M."/>
            <person name="Mcdonagh F."/>
            <person name="Simpson A.C."/>
            <person name="Singh N.K."/>
            <person name="Rekha P.D."/>
            <person name="Raman K."/>
            <person name="Hugenholtz P."/>
            <person name="Venkateswaran K."/>
        </authorList>
    </citation>
    <scope>NUCLEOTIDE SEQUENCE [LARGE SCALE GENOMIC DNA]</scope>
    <source>
        <strain evidence="1 2">5B73C</strain>
    </source>
</reference>
<sequence>MDHLCEPVHIKGSITARGVVNSRFAINTDMVDAITVKIDDKPISVVVEGGIFKLHRFIAIQGFQYQCRRL</sequence>
<dbReference type="EMBL" id="JAWDIP010000003">
    <property type="protein sequence ID" value="MDY0393671.1"/>
    <property type="molecule type" value="Genomic_DNA"/>
</dbReference>
<name>A0ABU5C471_9BACI</name>
<proteinExistence type="predicted"/>
<gene>
    <name evidence="1" type="ORF">RWE15_03465</name>
</gene>
<accession>A0ABU5C471</accession>
<keyword evidence="2" id="KW-1185">Reference proteome</keyword>
<dbReference type="Proteomes" id="UP001281447">
    <property type="component" value="Unassembled WGS sequence"/>
</dbReference>
<evidence type="ECO:0000313" key="1">
    <source>
        <dbReference type="EMBL" id="MDY0393671.1"/>
    </source>
</evidence>